<keyword evidence="2" id="KW-1185">Reference proteome</keyword>
<dbReference type="Proteomes" id="UP001152798">
    <property type="component" value="Chromosome 6"/>
</dbReference>
<gene>
    <name evidence="1" type="ORF">NEZAVI_LOCUS13026</name>
</gene>
<dbReference type="EMBL" id="OV725082">
    <property type="protein sequence ID" value="CAH1404656.1"/>
    <property type="molecule type" value="Genomic_DNA"/>
</dbReference>
<organism evidence="1 2">
    <name type="scientific">Nezara viridula</name>
    <name type="common">Southern green stink bug</name>
    <name type="synonym">Cimex viridulus</name>
    <dbReference type="NCBI Taxonomy" id="85310"/>
    <lineage>
        <taxon>Eukaryota</taxon>
        <taxon>Metazoa</taxon>
        <taxon>Ecdysozoa</taxon>
        <taxon>Arthropoda</taxon>
        <taxon>Hexapoda</taxon>
        <taxon>Insecta</taxon>
        <taxon>Pterygota</taxon>
        <taxon>Neoptera</taxon>
        <taxon>Paraneoptera</taxon>
        <taxon>Hemiptera</taxon>
        <taxon>Heteroptera</taxon>
        <taxon>Panheteroptera</taxon>
        <taxon>Pentatomomorpha</taxon>
        <taxon>Pentatomoidea</taxon>
        <taxon>Pentatomidae</taxon>
        <taxon>Pentatominae</taxon>
        <taxon>Nezara</taxon>
    </lineage>
</organism>
<proteinExistence type="predicted"/>
<reference evidence="1" key="1">
    <citation type="submission" date="2022-01" db="EMBL/GenBank/DDBJ databases">
        <authorList>
            <person name="King R."/>
        </authorList>
    </citation>
    <scope>NUCLEOTIDE SEQUENCE</scope>
</reference>
<name>A0A9P0HMC5_NEZVI</name>
<dbReference type="AlphaFoldDB" id="A0A9P0HMC5"/>
<accession>A0A9P0HMC5</accession>
<evidence type="ECO:0000313" key="2">
    <source>
        <dbReference type="Proteomes" id="UP001152798"/>
    </source>
</evidence>
<sequence>MLISVKASNIFLHLAVTKPNITIMFILYPPNAIVEPLPNTKLETANNGFRIRATQHRQQWRTRKPWPDGCRKIMAPNDRSF</sequence>
<protein>
    <submittedName>
        <fullName evidence="1">Uncharacterized protein</fullName>
    </submittedName>
</protein>
<evidence type="ECO:0000313" key="1">
    <source>
        <dbReference type="EMBL" id="CAH1404656.1"/>
    </source>
</evidence>